<keyword evidence="3" id="KW-1185">Reference proteome</keyword>
<reference evidence="2" key="2">
    <citation type="submission" date="2025-09" db="UniProtKB">
        <authorList>
            <consortium name="Ensembl"/>
        </authorList>
    </citation>
    <scope>IDENTIFICATION</scope>
</reference>
<dbReference type="InterPro" id="IPR026983">
    <property type="entry name" value="DHC"/>
</dbReference>
<name>A0A8D0B8Z9_SALMN</name>
<dbReference type="GO" id="GO:0045505">
    <property type="term" value="F:dynein intermediate chain binding"/>
    <property type="evidence" value="ECO:0007669"/>
    <property type="project" value="InterPro"/>
</dbReference>
<reference evidence="2" key="1">
    <citation type="submission" date="2025-08" db="UniProtKB">
        <authorList>
            <consortium name="Ensembl"/>
        </authorList>
    </citation>
    <scope>IDENTIFICATION</scope>
</reference>
<dbReference type="Pfam" id="PF08385">
    <property type="entry name" value="DHC_N1"/>
    <property type="match status" value="1"/>
</dbReference>
<dbReference type="GO" id="GO:0007018">
    <property type="term" value="P:microtubule-based movement"/>
    <property type="evidence" value="ECO:0007669"/>
    <property type="project" value="InterPro"/>
</dbReference>
<organism evidence="2 3">
    <name type="scientific">Salvator merianae</name>
    <name type="common">Argentine black and white tegu</name>
    <name type="synonym">Tupinambis merianae</name>
    <dbReference type="NCBI Taxonomy" id="96440"/>
    <lineage>
        <taxon>Eukaryota</taxon>
        <taxon>Metazoa</taxon>
        <taxon>Chordata</taxon>
        <taxon>Craniata</taxon>
        <taxon>Vertebrata</taxon>
        <taxon>Euteleostomi</taxon>
        <taxon>Lepidosauria</taxon>
        <taxon>Squamata</taxon>
        <taxon>Bifurcata</taxon>
        <taxon>Unidentata</taxon>
        <taxon>Episquamata</taxon>
        <taxon>Laterata</taxon>
        <taxon>Teiioidea</taxon>
        <taxon>Teiidae</taxon>
        <taxon>Salvator</taxon>
    </lineage>
</organism>
<dbReference type="OMA" id="MGIEQIF"/>
<dbReference type="AlphaFoldDB" id="A0A8D0B8Z9"/>
<evidence type="ECO:0000259" key="1">
    <source>
        <dbReference type="Pfam" id="PF08385"/>
    </source>
</evidence>
<dbReference type="PANTHER" id="PTHR46532:SF11">
    <property type="entry name" value="DYNEIN AXONEMAL HEAVY CHAIN 12"/>
    <property type="match status" value="1"/>
</dbReference>
<proteinExistence type="predicted"/>
<accession>A0A8D0B8Z9</accession>
<evidence type="ECO:0000313" key="3">
    <source>
        <dbReference type="Proteomes" id="UP000694421"/>
    </source>
</evidence>
<evidence type="ECO:0000313" key="2">
    <source>
        <dbReference type="Ensembl" id="ENSSMRP00000004281.1"/>
    </source>
</evidence>
<dbReference type="GO" id="GO:0051959">
    <property type="term" value="F:dynein light intermediate chain binding"/>
    <property type="evidence" value="ECO:0007669"/>
    <property type="project" value="InterPro"/>
</dbReference>
<protein>
    <recommendedName>
        <fullName evidence="1">Dynein heavy chain tail domain-containing protein</fullName>
    </recommendedName>
</protein>
<dbReference type="InterPro" id="IPR013594">
    <property type="entry name" value="Dynein_heavy_tail"/>
</dbReference>
<feature type="domain" description="Dynein heavy chain tail" evidence="1">
    <location>
        <begin position="1"/>
        <end position="390"/>
    </location>
</feature>
<dbReference type="PANTHER" id="PTHR46532">
    <property type="entry name" value="MALE FERTILITY FACTOR KL5"/>
    <property type="match status" value="1"/>
</dbReference>
<dbReference type="GeneTree" id="ENSGT00940000154076"/>
<dbReference type="Proteomes" id="UP000694421">
    <property type="component" value="Unplaced"/>
</dbReference>
<dbReference type="GO" id="GO:0005858">
    <property type="term" value="C:axonemal dynein complex"/>
    <property type="evidence" value="ECO:0007669"/>
    <property type="project" value="TreeGrafter"/>
</dbReference>
<dbReference type="Ensembl" id="ENSSMRT00000005067.1">
    <property type="protein sequence ID" value="ENSSMRP00000004281.1"/>
    <property type="gene ID" value="ENSSMRG00000003559.1"/>
</dbReference>
<sequence>WSHQIRDILSKDSAQPLLDGLNPLPRAEFDFWYSRQVNLQCINEQLYAPSVQKIAEILERAKSCYWPALKNVFKDVSAALKNSEFFRENILSYSMWFFFHFCENFNPFLFTQVPPYINNVIYTVCLIWANSEYYNVPSRVIVILQEICNLLIEMVQFCIKNVFYCSNLPFPKSIFCFYLQDKEPQYWEFPSTLVFTRMNSFFHRLKTIEELYMTAIEFLKLEKIELGGVRGNILGSLVVQIYEEILEHVKVFAECKYDPLDPADEQFEEDYADFQIKVQDLDRRLATIFYQGFVDCSSFESAVKQIHMFASLLERPLIKADVSPHYATLLDMFNAELDNAKILFDAQISATKIGDGIPPISKNMPPIAGQLKWALELQERIEFPRKDVRAIDHP</sequence>